<organism evidence="1 2">
    <name type="scientific">Campylobacter jejuni</name>
    <dbReference type="NCBI Taxonomy" id="197"/>
    <lineage>
        <taxon>Bacteria</taxon>
        <taxon>Pseudomonadati</taxon>
        <taxon>Campylobacterota</taxon>
        <taxon>Epsilonproteobacteria</taxon>
        <taxon>Campylobacterales</taxon>
        <taxon>Campylobacteraceae</taxon>
        <taxon>Campylobacter</taxon>
    </lineage>
</organism>
<dbReference type="AlphaFoldDB" id="A0A431D503"/>
<dbReference type="RefSeq" id="WP_052949212.1">
    <property type="nucleotide sequence ID" value="NZ_CUVR01000001.1"/>
</dbReference>
<name>A0A431D503_CAMJU</name>
<sequence>MQLSLFDENNLKDLGIQSIKAYEEKNEKKLKDLIFKINCVLNLDSQKDLVLQIRSIYIEIYKNFLKDEEIKNLTLGFVIKLSLIYDKSVLEELKKINISSNFLQDVLKMDLQNFSKEIKLFVKENLKNQISEKHIEIKQLKIFDLYKKIATYIYIKKFKRYGLLSYIQKNTQDDKLKNQTYDLMNAFRFYLNDFFENFDMSRGLKE</sequence>
<protein>
    <submittedName>
        <fullName evidence="1">Uncharacterized protein</fullName>
    </submittedName>
</protein>
<dbReference type="Proteomes" id="UP000287237">
    <property type="component" value="Unassembled WGS sequence"/>
</dbReference>
<reference evidence="1 2" key="1">
    <citation type="journal article" date="2019" name="Appl. Environ. Microbiol.">
        <title>Population genetics and characterization of Campylobacter jejuni isolates in western jackdaws and game birds in Finland.</title>
        <authorList>
            <person name="Kovanen S."/>
            <person name="Rossi M."/>
            <person name="Pohja-Mykra M."/>
            <person name="Nieminen T."/>
            <person name="Raunio-Saarnisto M."/>
            <person name="Sauvala M."/>
            <person name="Fredriksson-Ahomaa M."/>
            <person name="Hanninen M.L."/>
            <person name="Kivisto R."/>
        </authorList>
    </citation>
    <scope>NUCLEOTIDE SEQUENCE [LARGE SCALE GENOMIC DNA]</scope>
    <source>
        <strain evidence="1 2">CB296</strain>
    </source>
</reference>
<comment type="caution">
    <text evidence="1">The sequence shown here is derived from an EMBL/GenBank/DDBJ whole genome shotgun (WGS) entry which is preliminary data.</text>
</comment>
<accession>A0A431D503</accession>
<proteinExistence type="predicted"/>
<gene>
    <name evidence="1" type="ORF">C3H42_02075</name>
</gene>
<evidence type="ECO:0000313" key="1">
    <source>
        <dbReference type="EMBL" id="RTJ97005.1"/>
    </source>
</evidence>
<evidence type="ECO:0000313" key="2">
    <source>
        <dbReference type="Proteomes" id="UP000287237"/>
    </source>
</evidence>
<dbReference type="EMBL" id="PRCK01000001">
    <property type="protein sequence ID" value="RTJ97005.1"/>
    <property type="molecule type" value="Genomic_DNA"/>
</dbReference>